<organism evidence="1 2">
    <name type="scientific">Echinococcus granulosus</name>
    <name type="common">Hydatid tapeworm</name>
    <dbReference type="NCBI Taxonomy" id="6210"/>
    <lineage>
        <taxon>Eukaryota</taxon>
        <taxon>Metazoa</taxon>
        <taxon>Spiralia</taxon>
        <taxon>Lophotrochozoa</taxon>
        <taxon>Platyhelminthes</taxon>
        <taxon>Cestoda</taxon>
        <taxon>Eucestoda</taxon>
        <taxon>Cyclophyllidea</taxon>
        <taxon>Taeniidae</taxon>
        <taxon>Echinococcus</taxon>
        <taxon>Echinococcus granulosus group</taxon>
    </lineage>
</organism>
<comment type="caution">
    <text evidence="1">The sequence shown here is derived from an EMBL/GenBank/DDBJ whole genome shotgun (WGS) entry which is preliminary data.</text>
</comment>
<dbReference type="GeneID" id="36345232"/>
<dbReference type="Proteomes" id="UP000019149">
    <property type="component" value="Unassembled WGS sequence"/>
</dbReference>
<dbReference type="STRING" id="6210.W6UAX3"/>
<gene>
    <name evidence="1" type="ORF">EGR_09517</name>
</gene>
<name>W6UAX3_ECHGR</name>
<protein>
    <submittedName>
        <fullName evidence="1">Uncharacterized protein</fullName>
    </submittedName>
</protein>
<dbReference type="AlphaFoldDB" id="W6UAX3"/>
<reference evidence="1 2" key="1">
    <citation type="journal article" date="2013" name="Nat. Genet.">
        <title>The genome of the hydatid tapeworm Echinococcus granulosus.</title>
        <authorList>
            <person name="Zheng H."/>
            <person name="Zhang W."/>
            <person name="Zhang L."/>
            <person name="Zhang Z."/>
            <person name="Li J."/>
            <person name="Lu G."/>
            <person name="Zhu Y."/>
            <person name="Wang Y."/>
            <person name="Huang Y."/>
            <person name="Liu J."/>
            <person name="Kang H."/>
            <person name="Chen J."/>
            <person name="Wang L."/>
            <person name="Chen A."/>
            <person name="Yu S."/>
            <person name="Gao Z."/>
            <person name="Jin L."/>
            <person name="Gu W."/>
            <person name="Wang Z."/>
            <person name="Zhao L."/>
            <person name="Shi B."/>
            <person name="Wen H."/>
            <person name="Lin R."/>
            <person name="Jones M.K."/>
            <person name="Brejova B."/>
            <person name="Vinar T."/>
            <person name="Zhao G."/>
            <person name="McManus D.P."/>
            <person name="Chen Z."/>
            <person name="Zhou Y."/>
            <person name="Wang S."/>
        </authorList>
    </citation>
    <scope>NUCLEOTIDE SEQUENCE [LARGE SCALE GENOMIC DNA]</scope>
</reference>
<accession>W6UAX3</accession>
<evidence type="ECO:0000313" key="2">
    <source>
        <dbReference type="Proteomes" id="UP000019149"/>
    </source>
</evidence>
<dbReference type="RefSeq" id="XP_024346818.1">
    <property type="nucleotide sequence ID" value="XM_024498766.1"/>
</dbReference>
<proteinExistence type="predicted"/>
<sequence>MAFESQCNQVEDLKLTPIACGEVEMAVRETYLRCCPSISQQVLSHMSRRHIQFAAGLLRTGA</sequence>
<dbReference type="EMBL" id="APAU02000151">
    <property type="protein sequence ID" value="EUB55622.1"/>
    <property type="molecule type" value="Genomic_DNA"/>
</dbReference>
<dbReference type="CTD" id="36345232"/>
<keyword evidence="2" id="KW-1185">Reference proteome</keyword>
<dbReference type="KEGG" id="egl:EGR_09517"/>
<evidence type="ECO:0000313" key="1">
    <source>
        <dbReference type="EMBL" id="EUB55622.1"/>
    </source>
</evidence>